<accession>A0ABT9NS31</accession>
<comment type="caution">
    <text evidence="3">The sequence shown here is derived from an EMBL/GenBank/DDBJ whole genome shotgun (WGS) entry which is preliminary data.</text>
</comment>
<feature type="signal peptide" evidence="1">
    <location>
        <begin position="1"/>
        <end position="27"/>
    </location>
</feature>
<dbReference type="InterPro" id="IPR038670">
    <property type="entry name" value="HslJ-like_sf"/>
</dbReference>
<evidence type="ECO:0000256" key="1">
    <source>
        <dbReference type="SAM" id="SignalP"/>
    </source>
</evidence>
<dbReference type="RefSeq" id="WP_068120304.1">
    <property type="nucleotide sequence ID" value="NZ_CCXJ01000258.1"/>
</dbReference>
<feature type="chain" id="PRO_5045527596" evidence="1">
    <location>
        <begin position="28"/>
        <end position="149"/>
    </location>
</feature>
<dbReference type="EMBL" id="JAUSQM010000001">
    <property type="protein sequence ID" value="MDP9823203.1"/>
    <property type="molecule type" value="Genomic_DNA"/>
</dbReference>
<protein>
    <submittedName>
        <fullName evidence="3">Heat shock protein HslJ</fullName>
    </submittedName>
</protein>
<dbReference type="Pfam" id="PF03724">
    <property type="entry name" value="META"/>
    <property type="match status" value="1"/>
</dbReference>
<reference evidence="3 4" key="1">
    <citation type="submission" date="2023-07" db="EMBL/GenBank/DDBJ databases">
        <title>Sequencing the genomes of 1000 actinobacteria strains.</title>
        <authorList>
            <person name="Klenk H.-P."/>
        </authorList>
    </citation>
    <scope>NUCLEOTIDE SEQUENCE [LARGE SCALE GENOMIC DNA]</scope>
    <source>
        <strain evidence="3 4">GD13</strain>
    </source>
</reference>
<keyword evidence="1" id="KW-0732">Signal</keyword>
<gene>
    <name evidence="3" type="ORF">J2S59_003012</name>
</gene>
<feature type="domain" description="DUF306" evidence="2">
    <location>
        <begin position="33"/>
        <end position="139"/>
    </location>
</feature>
<evidence type="ECO:0000313" key="4">
    <source>
        <dbReference type="Proteomes" id="UP001240447"/>
    </source>
</evidence>
<proteinExistence type="predicted"/>
<keyword evidence="3" id="KW-0346">Stress response</keyword>
<sequence>MRLPIPLLLLLGLLVLTGCGSDTSARAGQEDDRLPDGSWTLIEARDAAGALALVDARPVTLEVADTEVRGQVCNTYFATAGASGDGPLLTGLGATEMGCLPASVMELESRYLAALGAVTGVERPGNALVLTGDAVRLTFEPAPAPATGD</sequence>
<dbReference type="Proteomes" id="UP001240447">
    <property type="component" value="Unassembled WGS sequence"/>
</dbReference>
<dbReference type="InterPro" id="IPR005184">
    <property type="entry name" value="DUF306_Meta_HslJ"/>
</dbReference>
<organism evidence="3 4">
    <name type="scientific">Nocardioides massiliensis</name>
    <dbReference type="NCBI Taxonomy" id="1325935"/>
    <lineage>
        <taxon>Bacteria</taxon>
        <taxon>Bacillati</taxon>
        <taxon>Actinomycetota</taxon>
        <taxon>Actinomycetes</taxon>
        <taxon>Propionibacteriales</taxon>
        <taxon>Nocardioidaceae</taxon>
        <taxon>Nocardioides</taxon>
    </lineage>
</organism>
<evidence type="ECO:0000259" key="2">
    <source>
        <dbReference type="Pfam" id="PF03724"/>
    </source>
</evidence>
<dbReference type="Gene3D" id="2.40.128.270">
    <property type="match status" value="1"/>
</dbReference>
<name>A0ABT9NS31_9ACTN</name>
<dbReference type="PROSITE" id="PS51257">
    <property type="entry name" value="PROKAR_LIPOPROTEIN"/>
    <property type="match status" value="1"/>
</dbReference>
<evidence type="ECO:0000313" key="3">
    <source>
        <dbReference type="EMBL" id="MDP9823203.1"/>
    </source>
</evidence>
<keyword evidence="4" id="KW-1185">Reference proteome</keyword>